<evidence type="ECO:0000256" key="1">
    <source>
        <dbReference type="ARBA" id="ARBA00004496"/>
    </source>
</evidence>
<evidence type="ECO:0000256" key="10">
    <source>
        <dbReference type="PIRSR" id="PIRSR004682-4"/>
    </source>
</evidence>
<dbReference type="GO" id="GO:0016791">
    <property type="term" value="F:phosphatase activity"/>
    <property type="evidence" value="ECO:0007669"/>
    <property type="project" value="InterPro"/>
</dbReference>
<dbReference type="GO" id="GO:0005737">
    <property type="term" value="C:cytoplasm"/>
    <property type="evidence" value="ECO:0007669"/>
    <property type="project" value="UniProtKB-SubCell"/>
</dbReference>
<comment type="cofactor">
    <cofactor evidence="10">
        <name>Zn(2+)</name>
        <dbReference type="ChEBI" id="CHEBI:29105"/>
    </cofactor>
</comment>
<keyword evidence="11" id="KW-0808">Transferase</keyword>
<dbReference type="EC" id="3.1.3.-" evidence="7"/>
<dbReference type="PANTHER" id="PTHR42891:SF1">
    <property type="entry name" value="D-GLYCERO-BETA-D-MANNO-HEPTOSE-1,7-BISPHOSPHATE 7-PHOSPHATASE"/>
    <property type="match status" value="1"/>
</dbReference>
<feature type="active site" description="Nucleophile" evidence="8">
    <location>
        <position position="15"/>
    </location>
</feature>
<feature type="binding site" evidence="10">
    <location>
        <position position="107"/>
    </location>
    <ligand>
        <name>Zn(2+)</name>
        <dbReference type="ChEBI" id="CHEBI:29105"/>
    </ligand>
</feature>
<sequence>MQLPVIDNTWTLFLDRDGVINEEIHHGYVLHWNMFHFTEGAPQALGMLARRFTRIVVVTNQRCIGKGLLTTEGLQDIHQRMQQAILPSGGRIDRIYHCPDLDAHSPCRKPQPGMALQAQHDFPEINFSRSIMVGNTGSDMQFGKQLGMYTVFIPSTQPHLLFPHPLQDARYDSLLHFAKAIQ</sequence>
<dbReference type="OrthoDB" id="9803871at2"/>
<dbReference type="PIRSF" id="PIRSF004682">
    <property type="entry name" value="GmhB"/>
    <property type="match status" value="1"/>
</dbReference>
<feature type="binding site" evidence="10">
    <location>
        <position position="15"/>
    </location>
    <ligand>
        <name>Mg(2+)</name>
        <dbReference type="ChEBI" id="CHEBI:18420"/>
    </ligand>
</feature>
<keyword evidence="12" id="KW-1185">Reference proteome</keyword>
<keyword evidence="2 7" id="KW-0963">Cytoplasm</keyword>
<dbReference type="NCBIfam" id="TIGR01656">
    <property type="entry name" value="Histidinol-ppas"/>
    <property type="match status" value="1"/>
</dbReference>
<keyword evidence="3 10" id="KW-0479">Metal-binding</keyword>
<keyword evidence="11" id="KW-0548">Nucleotidyltransferase</keyword>
<proteinExistence type="inferred from homology"/>
<comment type="cofactor">
    <cofactor evidence="10">
        <name>Mg(2+)</name>
        <dbReference type="ChEBI" id="CHEBI:18420"/>
    </cofactor>
</comment>
<feature type="site" description="Stabilizes the phosphoryl group" evidence="9">
    <location>
        <position position="109"/>
    </location>
</feature>
<gene>
    <name evidence="11" type="ORF">GA0116948_104131</name>
</gene>
<feature type="binding site" evidence="10">
    <location>
        <position position="98"/>
    </location>
    <ligand>
        <name>Zn(2+)</name>
        <dbReference type="ChEBI" id="CHEBI:29105"/>
    </ligand>
</feature>
<evidence type="ECO:0000256" key="4">
    <source>
        <dbReference type="ARBA" id="ARBA00022801"/>
    </source>
</evidence>
<dbReference type="GO" id="GO:0016779">
    <property type="term" value="F:nucleotidyltransferase activity"/>
    <property type="evidence" value="ECO:0007669"/>
    <property type="project" value="UniProtKB-KW"/>
</dbReference>
<dbReference type="SUPFAM" id="SSF56784">
    <property type="entry name" value="HAD-like"/>
    <property type="match status" value="1"/>
</dbReference>
<dbReference type="InterPro" id="IPR023214">
    <property type="entry name" value="HAD_sf"/>
</dbReference>
<dbReference type="InterPro" id="IPR004446">
    <property type="entry name" value="Heptose_bisP_phosphatase"/>
</dbReference>
<dbReference type="NCBIfam" id="TIGR01662">
    <property type="entry name" value="HAD-SF-IIIA"/>
    <property type="match status" value="1"/>
</dbReference>
<evidence type="ECO:0000256" key="7">
    <source>
        <dbReference type="PIRNR" id="PIRNR004682"/>
    </source>
</evidence>
<keyword evidence="4 7" id="KW-0378">Hydrolase</keyword>
<dbReference type="Gene3D" id="3.40.50.1000">
    <property type="entry name" value="HAD superfamily/HAD-like"/>
    <property type="match status" value="1"/>
</dbReference>
<protein>
    <recommendedName>
        <fullName evidence="6 7">D,D-heptose 1,7-bisphosphate phosphatase</fullName>
        <ecNumber evidence="7">3.1.3.-</ecNumber>
    </recommendedName>
</protein>
<dbReference type="PANTHER" id="PTHR42891">
    <property type="entry name" value="D-GLYCERO-BETA-D-MANNO-HEPTOSE-1,7-BISPHOSPHATE 7-PHOSPHATASE"/>
    <property type="match status" value="1"/>
</dbReference>
<evidence type="ECO:0000256" key="2">
    <source>
        <dbReference type="ARBA" id="ARBA00022490"/>
    </source>
</evidence>
<dbReference type="Pfam" id="PF13242">
    <property type="entry name" value="Hydrolase_like"/>
    <property type="match status" value="1"/>
</dbReference>
<dbReference type="EMBL" id="FMAR01000004">
    <property type="protein sequence ID" value="SCC18642.1"/>
    <property type="molecule type" value="Genomic_DNA"/>
</dbReference>
<name>A0A1C4CHV4_9BACT</name>
<dbReference type="InterPro" id="IPR006549">
    <property type="entry name" value="HAD-SF_hydro_IIIA"/>
</dbReference>
<dbReference type="GO" id="GO:0005975">
    <property type="term" value="P:carbohydrate metabolic process"/>
    <property type="evidence" value="ECO:0007669"/>
    <property type="project" value="InterPro"/>
</dbReference>
<dbReference type="InterPro" id="IPR036412">
    <property type="entry name" value="HAD-like_sf"/>
</dbReference>
<keyword evidence="10" id="KW-0460">Magnesium</keyword>
<reference evidence="11 12" key="1">
    <citation type="submission" date="2016-08" db="EMBL/GenBank/DDBJ databases">
        <authorList>
            <person name="Seilhamer J.J."/>
        </authorList>
    </citation>
    <scope>NUCLEOTIDE SEQUENCE [LARGE SCALE GENOMIC DNA]</scope>
    <source>
        <strain evidence="11 12">A37T2</strain>
    </source>
</reference>
<evidence type="ECO:0000256" key="3">
    <source>
        <dbReference type="ARBA" id="ARBA00022723"/>
    </source>
</evidence>
<feature type="active site" description="Proton donor" evidence="8">
    <location>
        <position position="17"/>
    </location>
</feature>
<dbReference type="InterPro" id="IPR006543">
    <property type="entry name" value="Histidinol-phos"/>
</dbReference>
<keyword evidence="10" id="KW-0862">Zinc</keyword>
<feature type="site" description="Contributes to substrate recognition" evidence="9">
    <location>
        <position position="108"/>
    </location>
</feature>
<comment type="subcellular location">
    <subcellularLocation>
        <location evidence="1 7">Cytoplasm</location>
    </subcellularLocation>
</comment>
<dbReference type="GO" id="GO:0046872">
    <property type="term" value="F:metal ion binding"/>
    <property type="evidence" value="ECO:0007669"/>
    <property type="project" value="UniProtKB-KW"/>
</dbReference>
<comment type="similarity">
    <text evidence="7">Belongs to the gmhB family.</text>
</comment>
<evidence type="ECO:0000256" key="6">
    <source>
        <dbReference type="ARBA" id="ARBA00031828"/>
    </source>
</evidence>
<feature type="site" description="Stabilizes the phosphoryl group" evidence="9">
    <location>
        <position position="59"/>
    </location>
</feature>
<organism evidence="11 12">
    <name type="scientific">Chitinophaga costaii</name>
    <dbReference type="NCBI Taxonomy" id="1335309"/>
    <lineage>
        <taxon>Bacteria</taxon>
        <taxon>Pseudomonadati</taxon>
        <taxon>Bacteroidota</taxon>
        <taxon>Chitinophagia</taxon>
        <taxon>Chitinophagales</taxon>
        <taxon>Chitinophagaceae</taxon>
        <taxon>Chitinophaga</taxon>
    </lineage>
</organism>
<keyword evidence="5 7" id="KW-0119">Carbohydrate metabolism</keyword>
<dbReference type="AlphaFoldDB" id="A0A1C4CHV4"/>
<accession>A0A1C4CHV4</accession>
<dbReference type="RefSeq" id="WP_089710772.1">
    <property type="nucleotide sequence ID" value="NZ_FMAR01000004.1"/>
</dbReference>
<evidence type="ECO:0000256" key="5">
    <source>
        <dbReference type="ARBA" id="ARBA00023277"/>
    </source>
</evidence>
<dbReference type="Proteomes" id="UP000242818">
    <property type="component" value="Unassembled WGS sequence"/>
</dbReference>
<evidence type="ECO:0000313" key="12">
    <source>
        <dbReference type="Proteomes" id="UP000242818"/>
    </source>
</evidence>
<dbReference type="STRING" id="1335309.GA0116948_104131"/>
<feature type="binding site" evidence="10">
    <location>
        <position position="17"/>
    </location>
    <ligand>
        <name>Mg(2+)</name>
        <dbReference type="ChEBI" id="CHEBI:18420"/>
    </ligand>
</feature>
<evidence type="ECO:0000313" key="11">
    <source>
        <dbReference type="EMBL" id="SCC18642.1"/>
    </source>
</evidence>
<evidence type="ECO:0000256" key="9">
    <source>
        <dbReference type="PIRSR" id="PIRSR004682-3"/>
    </source>
</evidence>
<evidence type="ECO:0000256" key="8">
    <source>
        <dbReference type="PIRSR" id="PIRSR004682-1"/>
    </source>
</evidence>